<dbReference type="Gene3D" id="3.30.930.10">
    <property type="entry name" value="Bira Bifunctional Protein, Domain 2"/>
    <property type="match status" value="1"/>
</dbReference>
<evidence type="ECO:0000313" key="9">
    <source>
        <dbReference type="Proteomes" id="UP000557566"/>
    </source>
</evidence>
<comment type="similarity">
    <text evidence="2">Belongs to the LipB family.</text>
</comment>
<feature type="domain" description="BPL/LPL catalytic" evidence="7">
    <location>
        <begin position="104"/>
        <end position="316"/>
    </location>
</feature>
<dbReference type="EMBL" id="JAAVMX010000003">
    <property type="protein sequence ID" value="KAF4509924.1"/>
    <property type="molecule type" value="Genomic_DNA"/>
</dbReference>
<gene>
    <name evidence="8" type="ORF">G6O67_001858</name>
</gene>
<dbReference type="UniPathway" id="UPA00538">
    <property type="reaction ID" value="UER00592"/>
</dbReference>
<organism evidence="8 9">
    <name type="scientific">Ophiocordyceps sinensis</name>
    <dbReference type="NCBI Taxonomy" id="72228"/>
    <lineage>
        <taxon>Eukaryota</taxon>
        <taxon>Fungi</taxon>
        <taxon>Dikarya</taxon>
        <taxon>Ascomycota</taxon>
        <taxon>Pezizomycotina</taxon>
        <taxon>Sordariomycetes</taxon>
        <taxon>Hypocreomycetidae</taxon>
        <taxon>Hypocreales</taxon>
        <taxon>Ophiocordycipitaceae</taxon>
        <taxon>Ophiocordyceps</taxon>
    </lineage>
</organism>
<proteinExistence type="inferred from homology"/>
<dbReference type="SUPFAM" id="SSF55681">
    <property type="entry name" value="Class II aaRS and biotin synthetases"/>
    <property type="match status" value="1"/>
</dbReference>
<dbReference type="GO" id="GO:0009249">
    <property type="term" value="P:protein lipoylation"/>
    <property type="evidence" value="ECO:0007669"/>
    <property type="project" value="InterPro"/>
</dbReference>
<dbReference type="InterPro" id="IPR000544">
    <property type="entry name" value="Octanoyltransferase"/>
</dbReference>
<keyword evidence="4" id="KW-0808">Transferase</keyword>
<dbReference type="PANTHER" id="PTHR10993:SF7">
    <property type="entry name" value="LIPOYLTRANSFERASE 2, MITOCHONDRIAL-RELATED"/>
    <property type="match status" value="1"/>
</dbReference>
<evidence type="ECO:0000256" key="6">
    <source>
        <dbReference type="SAM" id="MobiDB-lite"/>
    </source>
</evidence>
<dbReference type="Proteomes" id="UP000557566">
    <property type="component" value="Unassembled WGS sequence"/>
</dbReference>
<dbReference type="InterPro" id="IPR045864">
    <property type="entry name" value="aa-tRNA-synth_II/BPL/LPL"/>
</dbReference>
<dbReference type="Pfam" id="PF21948">
    <property type="entry name" value="LplA-B_cat"/>
    <property type="match status" value="1"/>
</dbReference>
<evidence type="ECO:0000256" key="4">
    <source>
        <dbReference type="ARBA" id="ARBA00022679"/>
    </source>
</evidence>
<keyword evidence="9" id="KW-1185">Reference proteome</keyword>
<evidence type="ECO:0000256" key="3">
    <source>
        <dbReference type="ARBA" id="ARBA00012334"/>
    </source>
</evidence>
<sequence length="334" mass="36749">MWHVASLRPRPAASSSPRVVRGAPSLPSPGRHRGASFAANINFLLGRRAVQCRGLSLLQHRHLGQRGGPAGIVRYDVAQEIQEQHRSLFLSWKTSPDSPRRESESPRPLVISFESTPTFTIGRRQHDLTTDQAAHLGQKLDVSLTHRQEPILQSYYPDVRRTNRGGLTTYHGPGQLVLWPVVDMHSPLHAKFGVASYASHLEATTQRLLAELFGIDTSMVRDEPGVWIGASGHRPRKIAALGVHHRRHVTSLGIAVNVDVAVTGCEDVNPWSRFVPCGLQDKAVTSVAAELGNAPSGSWDMARLAERWASIFEEGLLNGKRDGAVEDADVRLQR</sequence>
<keyword evidence="5" id="KW-0012">Acyltransferase</keyword>
<evidence type="ECO:0000259" key="7">
    <source>
        <dbReference type="PROSITE" id="PS51733"/>
    </source>
</evidence>
<dbReference type="InterPro" id="IPR004143">
    <property type="entry name" value="BPL_LPL_catalytic"/>
</dbReference>
<dbReference type="EC" id="2.3.1.181" evidence="3"/>
<feature type="compositionally biased region" description="Low complexity" evidence="6">
    <location>
        <begin position="1"/>
        <end position="21"/>
    </location>
</feature>
<feature type="region of interest" description="Disordered" evidence="6">
    <location>
        <begin position="1"/>
        <end position="32"/>
    </location>
</feature>
<dbReference type="PROSITE" id="PS51733">
    <property type="entry name" value="BPL_LPL_CATALYTIC"/>
    <property type="match status" value="1"/>
</dbReference>
<evidence type="ECO:0000256" key="2">
    <source>
        <dbReference type="ARBA" id="ARBA00007907"/>
    </source>
</evidence>
<dbReference type="GO" id="GO:0033819">
    <property type="term" value="F:lipoyl(octanoyl) transferase activity"/>
    <property type="evidence" value="ECO:0007669"/>
    <property type="project" value="UniProtKB-EC"/>
</dbReference>
<reference evidence="8 9" key="1">
    <citation type="journal article" date="2020" name="Genome Biol. Evol.">
        <title>A new high-quality draft genome assembly of the Chinese cordyceps Ophiocordyceps sinensis.</title>
        <authorList>
            <person name="Shu R."/>
            <person name="Zhang J."/>
            <person name="Meng Q."/>
            <person name="Zhang H."/>
            <person name="Zhou G."/>
            <person name="Li M."/>
            <person name="Wu P."/>
            <person name="Zhao Y."/>
            <person name="Chen C."/>
            <person name="Qin Q."/>
        </authorList>
    </citation>
    <scope>NUCLEOTIDE SEQUENCE [LARGE SCALE GENOMIC DNA]</scope>
    <source>
        <strain evidence="8 9">IOZ07</strain>
    </source>
</reference>
<evidence type="ECO:0000256" key="5">
    <source>
        <dbReference type="ARBA" id="ARBA00023315"/>
    </source>
</evidence>
<dbReference type="OrthoDB" id="19908at2759"/>
<name>A0A8H4PT04_9HYPO</name>
<accession>A0A8H4PT04</accession>
<evidence type="ECO:0000313" key="8">
    <source>
        <dbReference type="EMBL" id="KAF4509924.1"/>
    </source>
</evidence>
<dbReference type="NCBIfam" id="TIGR00214">
    <property type="entry name" value="lipB"/>
    <property type="match status" value="1"/>
</dbReference>
<dbReference type="AlphaFoldDB" id="A0A8H4PT04"/>
<protein>
    <recommendedName>
        <fullName evidence="3">lipoyl(octanoyl) transferase</fullName>
        <ecNumber evidence="3">2.3.1.181</ecNumber>
    </recommendedName>
</protein>
<comment type="caution">
    <text evidence="8">The sequence shown here is derived from an EMBL/GenBank/DDBJ whole genome shotgun (WGS) entry which is preliminary data.</text>
</comment>
<comment type="pathway">
    <text evidence="1">Protein modification; protein lipoylation via endogenous pathway; protein N(6)-(lipoyl)lysine from octanoyl-[acyl-carrier-protein]: step 1/2.</text>
</comment>
<dbReference type="PANTHER" id="PTHR10993">
    <property type="entry name" value="OCTANOYLTRANSFERASE"/>
    <property type="match status" value="1"/>
</dbReference>
<evidence type="ECO:0000256" key="1">
    <source>
        <dbReference type="ARBA" id="ARBA00004821"/>
    </source>
</evidence>